<accession>A0AAV4FV79</accession>
<evidence type="ECO:0000313" key="1">
    <source>
        <dbReference type="EMBL" id="GFR77218.1"/>
    </source>
</evidence>
<organism evidence="1 2">
    <name type="scientific">Elysia marginata</name>
    <dbReference type="NCBI Taxonomy" id="1093978"/>
    <lineage>
        <taxon>Eukaryota</taxon>
        <taxon>Metazoa</taxon>
        <taxon>Spiralia</taxon>
        <taxon>Lophotrochozoa</taxon>
        <taxon>Mollusca</taxon>
        <taxon>Gastropoda</taxon>
        <taxon>Heterobranchia</taxon>
        <taxon>Euthyneura</taxon>
        <taxon>Panpulmonata</taxon>
        <taxon>Sacoglossa</taxon>
        <taxon>Placobranchoidea</taxon>
        <taxon>Plakobranchidae</taxon>
        <taxon>Elysia</taxon>
    </lineage>
</organism>
<dbReference type="EMBL" id="BMAT01008063">
    <property type="protein sequence ID" value="GFR77218.1"/>
    <property type="molecule type" value="Genomic_DNA"/>
</dbReference>
<name>A0AAV4FV79_9GAST</name>
<comment type="caution">
    <text evidence="1">The sequence shown here is derived from an EMBL/GenBank/DDBJ whole genome shotgun (WGS) entry which is preliminary data.</text>
</comment>
<proteinExistence type="predicted"/>
<dbReference type="AlphaFoldDB" id="A0AAV4FV79"/>
<sequence>MLGQDADNWTLVFRAKKRINVPVGDTWLNTSLSHDHPISPDFPRACLTLADYTQCTQHFRSSILDNWKDIKEVVIVMCNNYHNHPR</sequence>
<reference evidence="1 2" key="1">
    <citation type="journal article" date="2021" name="Elife">
        <title>Chloroplast acquisition without the gene transfer in kleptoplastic sea slugs, Plakobranchus ocellatus.</title>
        <authorList>
            <person name="Maeda T."/>
            <person name="Takahashi S."/>
            <person name="Yoshida T."/>
            <person name="Shimamura S."/>
            <person name="Takaki Y."/>
            <person name="Nagai Y."/>
            <person name="Toyoda A."/>
            <person name="Suzuki Y."/>
            <person name="Arimoto A."/>
            <person name="Ishii H."/>
            <person name="Satoh N."/>
            <person name="Nishiyama T."/>
            <person name="Hasebe M."/>
            <person name="Maruyama T."/>
            <person name="Minagawa J."/>
            <person name="Obokata J."/>
            <person name="Shigenobu S."/>
        </authorList>
    </citation>
    <scope>NUCLEOTIDE SEQUENCE [LARGE SCALE GENOMIC DNA]</scope>
</reference>
<keyword evidence="2" id="KW-1185">Reference proteome</keyword>
<dbReference type="Proteomes" id="UP000762676">
    <property type="component" value="Unassembled WGS sequence"/>
</dbReference>
<gene>
    <name evidence="1" type="ORF">ElyMa_003963000</name>
</gene>
<protein>
    <submittedName>
        <fullName evidence="1">Uncharacterized protein</fullName>
    </submittedName>
</protein>
<evidence type="ECO:0000313" key="2">
    <source>
        <dbReference type="Proteomes" id="UP000762676"/>
    </source>
</evidence>